<comment type="caution">
    <text evidence="4">The sequence shown here is derived from an EMBL/GenBank/DDBJ whole genome shotgun (WGS) entry which is preliminary data.</text>
</comment>
<dbReference type="InterPro" id="IPR000627">
    <property type="entry name" value="Intradiol_dOase_C"/>
</dbReference>
<evidence type="ECO:0000259" key="3">
    <source>
        <dbReference type="Pfam" id="PF00775"/>
    </source>
</evidence>
<evidence type="ECO:0000256" key="1">
    <source>
        <dbReference type="SAM" id="MobiDB-lite"/>
    </source>
</evidence>
<dbReference type="GO" id="GO:0008199">
    <property type="term" value="F:ferric iron binding"/>
    <property type="evidence" value="ECO:0007669"/>
    <property type="project" value="InterPro"/>
</dbReference>
<feature type="chain" id="PRO_5040348766" description="Intradiol ring-cleavage dioxygenases domain-containing protein" evidence="2">
    <location>
        <begin position="19"/>
        <end position="353"/>
    </location>
</feature>
<gene>
    <name evidence="4" type="ORF">JX265_013816</name>
</gene>
<evidence type="ECO:0000256" key="2">
    <source>
        <dbReference type="SAM" id="SignalP"/>
    </source>
</evidence>
<dbReference type="EMBL" id="JAFIMR010000086">
    <property type="protein sequence ID" value="KAI1848314.1"/>
    <property type="molecule type" value="Genomic_DNA"/>
</dbReference>
<feature type="region of interest" description="Disordered" evidence="1">
    <location>
        <begin position="330"/>
        <end position="353"/>
    </location>
</feature>
<feature type="compositionally biased region" description="Low complexity" evidence="1">
    <location>
        <begin position="342"/>
        <end position="353"/>
    </location>
</feature>
<accession>A0A9Q0AIC3</accession>
<feature type="signal peptide" evidence="2">
    <location>
        <begin position="1"/>
        <end position="18"/>
    </location>
</feature>
<name>A0A9Q0AIC3_9PEZI</name>
<organism evidence="4 5">
    <name type="scientific">Neoarthrinium moseri</name>
    <dbReference type="NCBI Taxonomy" id="1658444"/>
    <lineage>
        <taxon>Eukaryota</taxon>
        <taxon>Fungi</taxon>
        <taxon>Dikarya</taxon>
        <taxon>Ascomycota</taxon>
        <taxon>Pezizomycotina</taxon>
        <taxon>Sordariomycetes</taxon>
        <taxon>Xylariomycetidae</taxon>
        <taxon>Amphisphaeriales</taxon>
        <taxon>Apiosporaceae</taxon>
        <taxon>Neoarthrinium</taxon>
    </lineage>
</organism>
<dbReference type="CDD" id="cd03457">
    <property type="entry name" value="intradiol_dioxygenase_like"/>
    <property type="match status" value="1"/>
</dbReference>
<reference evidence="4" key="1">
    <citation type="submission" date="2021-03" db="EMBL/GenBank/DDBJ databases">
        <title>Revisited historic fungal species revealed as producer of novel bioactive compounds through whole genome sequencing and comparative genomics.</title>
        <authorList>
            <person name="Vignolle G.A."/>
            <person name="Hochenegger N."/>
            <person name="Mach R.L."/>
            <person name="Mach-Aigner A.R."/>
            <person name="Javad Rahimi M."/>
            <person name="Salim K.A."/>
            <person name="Chan C.M."/>
            <person name="Lim L.B.L."/>
            <person name="Cai F."/>
            <person name="Druzhinina I.S."/>
            <person name="U'Ren J.M."/>
            <person name="Derntl C."/>
        </authorList>
    </citation>
    <scope>NUCLEOTIDE SEQUENCE</scope>
    <source>
        <strain evidence="4">TUCIM 5799</strain>
    </source>
</reference>
<dbReference type="PANTHER" id="PTHR34315">
    <property type="match status" value="1"/>
</dbReference>
<sequence length="353" mass="37417">MHFSTFSAVAALVALTAAHPGHDLIAEIAERAIFKQASRRNDLSHCSSQLKARGIEQRNLARRSQAVQGLRKRSLESDLASDHNTTTLGYTKSTAGSTIFASNSSCVLTPEVTDGPYYVTGEYVRKNIVEYQAGVPITFDYQVLDVDTCEPVPDVYVEIWHCNATGVYSGVDSPQGGLDATWLRGIQLTDNEGVAQFDSIFPGHYTGRATHIHVLVHQNATIYRNGTLGHDALATHVGQAFFDQTLISAVESASPYTLNEQALTENSADDILASEAATEGVDPIMQYTLLGNDVSEGIFAWLSFSVNVTAASNAGAAAIYYAGGGITNPDGPPAVGPSKGNSTTSAAPTSADA</sequence>
<proteinExistence type="predicted"/>
<keyword evidence="2" id="KW-0732">Signal</keyword>
<evidence type="ECO:0000313" key="5">
    <source>
        <dbReference type="Proteomes" id="UP000829685"/>
    </source>
</evidence>
<protein>
    <recommendedName>
        <fullName evidence="3">Intradiol ring-cleavage dioxygenases domain-containing protein</fullName>
    </recommendedName>
</protein>
<dbReference type="InterPro" id="IPR015889">
    <property type="entry name" value="Intradiol_dOase_core"/>
</dbReference>
<dbReference type="Pfam" id="PF00775">
    <property type="entry name" value="Dioxygenase_C"/>
    <property type="match status" value="1"/>
</dbReference>
<keyword evidence="5" id="KW-1185">Reference proteome</keyword>
<dbReference type="GO" id="GO:0016702">
    <property type="term" value="F:oxidoreductase activity, acting on single donors with incorporation of molecular oxygen, incorporation of two atoms of oxygen"/>
    <property type="evidence" value="ECO:0007669"/>
    <property type="project" value="InterPro"/>
</dbReference>
<evidence type="ECO:0000313" key="4">
    <source>
        <dbReference type="EMBL" id="KAI1848314.1"/>
    </source>
</evidence>
<dbReference type="Gene3D" id="2.60.130.10">
    <property type="entry name" value="Aromatic compound dioxygenase"/>
    <property type="match status" value="1"/>
</dbReference>
<dbReference type="PANTHER" id="PTHR34315:SF1">
    <property type="entry name" value="INTRADIOL RING-CLEAVAGE DIOXYGENASES DOMAIN-CONTAINING PROTEIN-RELATED"/>
    <property type="match status" value="1"/>
</dbReference>
<dbReference type="AlphaFoldDB" id="A0A9Q0AIC3"/>
<dbReference type="SUPFAM" id="SSF49482">
    <property type="entry name" value="Aromatic compound dioxygenase"/>
    <property type="match status" value="1"/>
</dbReference>
<feature type="domain" description="Intradiol ring-cleavage dioxygenases" evidence="3">
    <location>
        <begin position="115"/>
        <end position="209"/>
    </location>
</feature>
<dbReference type="Proteomes" id="UP000829685">
    <property type="component" value="Unassembled WGS sequence"/>
</dbReference>